<reference evidence="1 2" key="1">
    <citation type="submission" date="2010-04" db="EMBL/GenBank/DDBJ databases">
        <authorList>
            <person name="Qin X."/>
            <person name="Bachman B."/>
            <person name="Battles P."/>
            <person name="Bell A."/>
            <person name="Bess C."/>
            <person name="Bickham C."/>
            <person name="Chaboub L."/>
            <person name="Chen D."/>
            <person name="Coyle M."/>
            <person name="Deiros D.R."/>
            <person name="Dinh H."/>
            <person name="Forbes L."/>
            <person name="Fowler G."/>
            <person name="Francisco L."/>
            <person name="Fu Q."/>
            <person name="Gubbala S."/>
            <person name="Hale W."/>
            <person name="Han Y."/>
            <person name="Hemphill L."/>
            <person name="Highlander S.K."/>
            <person name="Hirani K."/>
            <person name="Hogues M."/>
            <person name="Jackson L."/>
            <person name="Jakkamsetti A."/>
            <person name="Javaid M."/>
            <person name="Jiang H."/>
            <person name="Korchina V."/>
            <person name="Kovar C."/>
            <person name="Lara F."/>
            <person name="Lee S."/>
            <person name="Mata R."/>
            <person name="Mathew T."/>
            <person name="Moen C."/>
            <person name="Morales K."/>
            <person name="Munidasa M."/>
            <person name="Nazareth L."/>
            <person name="Ngo R."/>
            <person name="Nguyen L."/>
            <person name="Okwuonu G."/>
            <person name="Ongeri F."/>
            <person name="Patil S."/>
            <person name="Petrosino J."/>
            <person name="Pham C."/>
            <person name="Pham P."/>
            <person name="Pu L.-L."/>
            <person name="Puazo M."/>
            <person name="Raj R."/>
            <person name="Reid J."/>
            <person name="Rouhana J."/>
            <person name="Saada N."/>
            <person name="Shang Y."/>
            <person name="Simmons D."/>
            <person name="Thornton R."/>
            <person name="Warren J."/>
            <person name="Weissenberger G."/>
            <person name="Zhang J."/>
            <person name="Zhang L."/>
            <person name="Zhou C."/>
            <person name="Zhu D."/>
            <person name="Muzny D."/>
            <person name="Worley K."/>
            <person name="Gibbs R."/>
        </authorList>
    </citation>
    <scope>NUCLEOTIDE SEQUENCE [LARGE SCALE GENOMIC DNA]</scope>
    <source>
        <strain evidence="2">ATCC 23726 / VPI 4351</strain>
    </source>
</reference>
<dbReference type="SUPFAM" id="SSF82185">
    <property type="entry name" value="Histone H3 K4-specific methyltransferase SET7/9 N-terminal domain"/>
    <property type="match status" value="1"/>
</dbReference>
<evidence type="ECO:0000313" key="1">
    <source>
        <dbReference type="EMBL" id="EFG95459.1"/>
    </source>
</evidence>
<accession>D5RCF0</accession>
<proteinExistence type="predicted"/>
<dbReference type="Proteomes" id="UP000003643">
    <property type="component" value="Unassembled WGS sequence"/>
</dbReference>
<gene>
    <name evidence="1" type="ORF">HMPREF0397_0885</name>
</gene>
<dbReference type="AlphaFoldDB" id="D5RCF0"/>
<dbReference type="EMBL" id="ADVK01000025">
    <property type="protein sequence ID" value="EFG95459.1"/>
    <property type="molecule type" value="Genomic_DNA"/>
</dbReference>
<dbReference type="Gene3D" id="3.90.930.1">
    <property type="match status" value="1"/>
</dbReference>
<name>D5RCF0_FUSN2</name>
<protein>
    <submittedName>
        <fullName evidence="1">MORN repeat protein</fullName>
    </submittedName>
</protein>
<evidence type="ECO:0000313" key="2">
    <source>
        <dbReference type="Proteomes" id="UP000003643"/>
    </source>
</evidence>
<dbReference type="Pfam" id="PF07661">
    <property type="entry name" value="MORN_2"/>
    <property type="match status" value="3"/>
</dbReference>
<dbReference type="PROSITE" id="PS51257">
    <property type="entry name" value="PROKAR_LIPOPROTEIN"/>
    <property type="match status" value="1"/>
</dbReference>
<comment type="caution">
    <text evidence="1">The sequence shown here is derived from an EMBL/GenBank/DDBJ whole genome shotgun (WGS) entry which is preliminary data.</text>
</comment>
<dbReference type="InterPro" id="IPR011652">
    <property type="entry name" value="MORN_2"/>
</dbReference>
<organism evidence="1 2">
    <name type="scientific">Fusobacterium nucleatum subsp. nucleatum (strain ATCC 23726 / VPI 4351)</name>
    <dbReference type="NCBI Taxonomy" id="525283"/>
    <lineage>
        <taxon>Bacteria</taxon>
        <taxon>Fusobacteriati</taxon>
        <taxon>Fusobacteriota</taxon>
        <taxon>Fusobacteriia</taxon>
        <taxon>Fusobacteriales</taxon>
        <taxon>Fusobacteriaceae</taxon>
        <taxon>Fusobacterium</taxon>
    </lineage>
</organism>
<sequence length="168" mass="19573">MGETYMRKKFKMLLLAIGVLTLFSACSSYYTREEEYARNMMLVLSKTTSSTTSFEKRWKTTNKAAIVDTFKNGEKDGEFRRYYLNGNLLMRGYCKAGKVDGIWEDYYPNGKVLMSGYMKGNKEIGNWKYYNESGQLLGEVPYDQIPKTIKDVREKNVDEFWKDIKSGK</sequence>